<dbReference type="AlphaFoldDB" id="K0TFD5"/>
<comment type="caution">
    <text evidence="7">The sequence shown here is derived from an EMBL/GenBank/DDBJ whole genome shotgun (WGS) entry which is preliminary data.</text>
</comment>
<dbReference type="GO" id="GO:0016020">
    <property type="term" value="C:membrane"/>
    <property type="evidence" value="ECO:0007669"/>
    <property type="project" value="UniProtKB-SubCell"/>
</dbReference>
<feature type="transmembrane region" description="Helical" evidence="6">
    <location>
        <begin position="311"/>
        <end position="330"/>
    </location>
</feature>
<dbReference type="SUPFAM" id="SSF103481">
    <property type="entry name" value="Multidrug resistance efflux transporter EmrE"/>
    <property type="match status" value="1"/>
</dbReference>
<dbReference type="OrthoDB" id="165382at2759"/>
<keyword evidence="3 6" id="KW-1133">Transmembrane helix</keyword>
<name>K0TFD5_THAOC</name>
<sequence length="660" mass="71748">MSDNAGGGGGGGDNWVLGVTLGILGSVAINVGNNIVSVLGLRASLAHCSNLFCTDTLIETIQQSLGLKQLHNRIEPNTLVETTTTRRGAHGSLPSLKLQSPTPIGRLWPRSPLRTAPVDDEEFVVVPTQKKQPIQSPTWVVGTVIFVSGSLLNFVSYAFAAQSMLASLESVQFVTNLIFGKLLLKARVTQTMLAGTALTVAGTVMAVQFSSKETLDLTSDEIVALYKNPVYIGYLALVFVLVVVLQVAYHLLNKLKSVERPLKPQELVLVELVLPCIYAVSSSLFGTQSVIQAKVLSLLLQNNGEEDMFASWFTYATATIWILTVVVWLGRLNNGLKLFDSLFIIPLLQCNFIFFAILSGGIFFQEFNAFDWNQWIGFSFGIVVMFWGLFLLTPKPKSTQIKEDELQKEMIALVLESKNVATTPRSPCPTPSRSFAEQEGPSSNSEQEVPGNKLPFQSPSTLKETLTTSALAVFRCDGYAPSWSVYVTSPFAVQPTCILSILPSGNPSTLALSNAMVTNTINADERRRRREALERLLELIKADPITSEGYSDEVSRLIGELNIDSHVPLAEDAAAGVGQDIRDVARRLSLAQVNLQSRILTEIEKSRTPKVVSAVKKGENEEDEGPEGASMSGGGPSIIRSLAAMQKLEPDGEEDINEIA</sequence>
<evidence type="ECO:0000313" key="7">
    <source>
        <dbReference type="EMBL" id="EJK75739.1"/>
    </source>
</evidence>
<feature type="region of interest" description="Disordered" evidence="5">
    <location>
        <begin position="611"/>
        <end position="660"/>
    </location>
</feature>
<feature type="transmembrane region" description="Helical" evidence="6">
    <location>
        <begin position="15"/>
        <end position="36"/>
    </location>
</feature>
<reference evidence="7 8" key="1">
    <citation type="journal article" date="2012" name="Genome Biol.">
        <title>Genome and low-iron response of an oceanic diatom adapted to chronic iron limitation.</title>
        <authorList>
            <person name="Lommer M."/>
            <person name="Specht M."/>
            <person name="Roy A.S."/>
            <person name="Kraemer L."/>
            <person name="Andreson R."/>
            <person name="Gutowska M.A."/>
            <person name="Wolf J."/>
            <person name="Bergner S.V."/>
            <person name="Schilhabel M.B."/>
            <person name="Klostermeier U.C."/>
            <person name="Beiko R.G."/>
            <person name="Rosenstiel P."/>
            <person name="Hippler M."/>
            <person name="Laroche J."/>
        </authorList>
    </citation>
    <scope>NUCLEOTIDE SEQUENCE [LARGE SCALE GENOMIC DNA]</scope>
    <source>
        <strain evidence="7 8">CCMP1005</strain>
    </source>
</reference>
<evidence type="ECO:0000256" key="5">
    <source>
        <dbReference type="SAM" id="MobiDB-lite"/>
    </source>
</evidence>
<evidence type="ECO:0000313" key="8">
    <source>
        <dbReference type="Proteomes" id="UP000266841"/>
    </source>
</evidence>
<evidence type="ECO:0000256" key="6">
    <source>
        <dbReference type="SAM" id="Phobius"/>
    </source>
</evidence>
<evidence type="ECO:0000256" key="2">
    <source>
        <dbReference type="ARBA" id="ARBA00022692"/>
    </source>
</evidence>
<dbReference type="InterPro" id="IPR037185">
    <property type="entry name" value="EmrE-like"/>
</dbReference>
<keyword evidence="2 6" id="KW-0812">Transmembrane</keyword>
<accession>K0TFD5</accession>
<gene>
    <name evidence="7" type="ORF">THAOC_02531</name>
</gene>
<keyword evidence="4 6" id="KW-0472">Membrane</keyword>
<dbReference type="PANTHER" id="PTHR12570:SF9">
    <property type="entry name" value="MAGNESIUM TRANSPORTER NIPA8-RELATED"/>
    <property type="match status" value="1"/>
</dbReference>
<dbReference type="Proteomes" id="UP000266841">
    <property type="component" value="Unassembled WGS sequence"/>
</dbReference>
<evidence type="ECO:0000256" key="4">
    <source>
        <dbReference type="ARBA" id="ARBA00023136"/>
    </source>
</evidence>
<dbReference type="Pfam" id="PF05653">
    <property type="entry name" value="Mg_trans_NIPA"/>
    <property type="match status" value="1"/>
</dbReference>
<feature type="transmembrane region" description="Helical" evidence="6">
    <location>
        <begin position="342"/>
        <end position="363"/>
    </location>
</feature>
<dbReference type="InterPro" id="IPR008521">
    <property type="entry name" value="Mg_trans_NIPA"/>
</dbReference>
<dbReference type="GO" id="GO:0015095">
    <property type="term" value="F:magnesium ion transmembrane transporter activity"/>
    <property type="evidence" value="ECO:0007669"/>
    <property type="project" value="InterPro"/>
</dbReference>
<dbReference type="PANTHER" id="PTHR12570">
    <property type="match status" value="1"/>
</dbReference>
<feature type="compositionally biased region" description="Acidic residues" evidence="5">
    <location>
        <begin position="651"/>
        <end position="660"/>
    </location>
</feature>
<comment type="subcellular location">
    <subcellularLocation>
        <location evidence="1">Membrane</location>
        <topology evidence="1">Multi-pass membrane protein</topology>
    </subcellularLocation>
</comment>
<keyword evidence="8" id="KW-1185">Reference proteome</keyword>
<dbReference type="EMBL" id="AGNL01002750">
    <property type="protein sequence ID" value="EJK75739.1"/>
    <property type="molecule type" value="Genomic_DNA"/>
</dbReference>
<proteinExistence type="predicted"/>
<protein>
    <submittedName>
        <fullName evidence="7">Uncharacterized protein</fullName>
    </submittedName>
</protein>
<feature type="transmembrane region" description="Helical" evidence="6">
    <location>
        <begin position="231"/>
        <end position="252"/>
    </location>
</feature>
<feature type="region of interest" description="Disordered" evidence="5">
    <location>
        <begin position="421"/>
        <end position="458"/>
    </location>
</feature>
<feature type="transmembrane region" description="Helical" evidence="6">
    <location>
        <begin position="191"/>
        <end position="211"/>
    </location>
</feature>
<organism evidence="7 8">
    <name type="scientific">Thalassiosira oceanica</name>
    <name type="common">Marine diatom</name>
    <dbReference type="NCBI Taxonomy" id="159749"/>
    <lineage>
        <taxon>Eukaryota</taxon>
        <taxon>Sar</taxon>
        <taxon>Stramenopiles</taxon>
        <taxon>Ochrophyta</taxon>
        <taxon>Bacillariophyta</taxon>
        <taxon>Coscinodiscophyceae</taxon>
        <taxon>Thalassiosirophycidae</taxon>
        <taxon>Thalassiosirales</taxon>
        <taxon>Thalassiosiraceae</taxon>
        <taxon>Thalassiosira</taxon>
    </lineage>
</organism>
<dbReference type="eggNOG" id="KOG2922">
    <property type="taxonomic scope" value="Eukaryota"/>
</dbReference>
<feature type="transmembrane region" description="Helical" evidence="6">
    <location>
        <begin position="375"/>
        <end position="392"/>
    </location>
</feature>
<evidence type="ECO:0000256" key="1">
    <source>
        <dbReference type="ARBA" id="ARBA00004141"/>
    </source>
</evidence>
<feature type="transmembrane region" description="Helical" evidence="6">
    <location>
        <begin position="139"/>
        <end position="159"/>
    </location>
</feature>
<evidence type="ECO:0000256" key="3">
    <source>
        <dbReference type="ARBA" id="ARBA00022989"/>
    </source>
</evidence>